<evidence type="ECO:0000256" key="2">
    <source>
        <dbReference type="SAM" id="MobiDB-lite"/>
    </source>
</evidence>
<keyword evidence="1" id="KW-0862">Zinc</keyword>
<feature type="region of interest" description="Disordered" evidence="2">
    <location>
        <begin position="789"/>
        <end position="810"/>
    </location>
</feature>
<evidence type="ECO:0000313" key="5">
    <source>
        <dbReference type="Proteomes" id="UP000298390"/>
    </source>
</evidence>
<dbReference type="AlphaFoldDB" id="A0A4Y9YIT0"/>
<dbReference type="GO" id="GO:0008270">
    <property type="term" value="F:zinc ion binding"/>
    <property type="evidence" value="ECO:0007669"/>
    <property type="project" value="UniProtKB-KW"/>
</dbReference>
<evidence type="ECO:0000256" key="1">
    <source>
        <dbReference type="PROSITE-ProRule" id="PRU00325"/>
    </source>
</evidence>
<feature type="domain" description="SWIM-type" evidence="3">
    <location>
        <begin position="633"/>
        <end position="668"/>
    </location>
</feature>
<evidence type="ECO:0000259" key="3">
    <source>
        <dbReference type="PROSITE" id="PS50966"/>
    </source>
</evidence>
<dbReference type="InterPro" id="IPR007527">
    <property type="entry name" value="Znf_SWIM"/>
</dbReference>
<evidence type="ECO:0000313" key="4">
    <source>
        <dbReference type="EMBL" id="TFY62444.1"/>
    </source>
</evidence>
<accession>A0A4Y9YIT0</accession>
<name>A0A4Y9YIT0_9APHY</name>
<dbReference type="Proteomes" id="UP000298390">
    <property type="component" value="Unassembled WGS sequence"/>
</dbReference>
<comment type="caution">
    <text evidence="4">The sequence shown here is derived from an EMBL/GenBank/DDBJ whole genome shotgun (WGS) entry which is preliminary data.</text>
</comment>
<organism evidence="4 5">
    <name type="scientific">Rhodofomes roseus</name>
    <dbReference type="NCBI Taxonomy" id="34475"/>
    <lineage>
        <taxon>Eukaryota</taxon>
        <taxon>Fungi</taxon>
        <taxon>Dikarya</taxon>
        <taxon>Basidiomycota</taxon>
        <taxon>Agaricomycotina</taxon>
        <taxon>Agaricomycetes</taxon>
        <taxon>Polyporales</taxon>
        <taxon>Rhodofomes</taxon>
    </lineage>
</organism>
<keyword evidence="1" id="KW-0863">Zinc-finger</keyword>
<dbReference type="PROSITE" id="PS50966">
    <property type="entry name" value="ZF_SWIM"/>
    <property type="match status" value="1"/>
</dbReference>
<feature type="region of interest" description="Disordered" evidence="2">
    <location>
        <begin position="892"/>
        <end position="929"/>
    </location>
</feature>
<dbReference type="EMBL" id="SEKV01000166">
    <property type="protein sequence ID" value="TFY62444.1"/>
    <property type="molecule type" value="Genomic_DNA"/>
</dbReference>
<dbReference type="STRING" id="34475.A0A4Y9YIT0"/>
<keyword evidence="1" id="KW-0479">Metal-binding</keyword>
<protein>
    <recommendedName>
        <fullName evidence="3">SWIM-type domain-containing protein</fullName>
    </recommendedName>
</protein>
<gene>
    <name evidence="4" type="ORF">EVJ58_g3855</name>
</gene>
<proteinExistence type="predicted"/>
<reference evidence="4 5" key="1">
    <citation type="submission" date="2019-01" db="EMBL/GenBank/DDBJ databases">
        <title>Genome sequencing of the rare red list fungi Fomitopsis rosea.</title>
        <authorList>
            <person name="Buettner E."/>
            <person name="Kellner H."/>
        </authorList>
    </citation>
    <scope>NUCLEOTIDE SEQUENCE [LARGE SCALE GENOMIC DNA]</scope>
    <source>
        <strain evidence="4 5">DSM 105464</strain>
    </source>
</reference>
<sequence>MKKLFHLCEDEPKSEFKPQALSSAGVNFTAQAVPVHSRKVGLEWDDRRLNTKCNIDALYCTETQKDEIRAVHNDERRFAQVFTTGPASQERARQTLLDNGLDDVSLSMLESRWSCVSQRAWNRAGVEENIERVVYQCVCGYDHNIRRLGRKRKRPELEQAAKEASGTTAAVVRHAPYDFTACLAHADITYIKATRQPVRIIGYLIHNEGCRTAELKRAPAIPLHPHVYEVAIRQLQQGASITQIQKRNMEMLESLSYRAQTMVHALNHRYELLPDDFSRLYRMHYRTTYNIDVSVIPEQNVHNWLDPQSPHYRKEVAASVFYYAARVKPTDRFKGWLGTHGDDSEEFEPFVGMTDTDTKERGALSTVWPEIVLLLCKFHVRQCWKNRRGTLKLSNIASPWRGFVEQQLLNLEERSLLQTDVHDEALAIVDGVDNLFKALAPDPEAQKASSAVSEYITYLRGTWMTFPMWRSWARRGRIEAARKMNVAIETVLPTTNHLESFNGTLKRKYIPQWQHSGRRLRLDVLLVCLALDIMPRVYARQRMLSQFEEWKKDRFHLPSAPAEAQDGDCQLAQAGTEDSGLHAWYAPDERRDNEALVLYQLKYLQAIPAQRPYELWATCQSSRKVPGQPVVCYWLTVHPSGLATCSCLDWLTRGGACKHLRAFKLLIDAWGRRGELDLPFIFPRSREEAVTVARRNKIWYGEQYDSAITKPCPSSAALSHTSSECLPPHMVVAARCHPVAGSLPNDTPVTTILPPPMVPDDTASLVQAAELEGMASNDEHANNIISEPQADAHTNSSEDPGKGYGSESAQSRLNREAIRFQVQDELEHNVADILPKLHGVLNTINSAPISLSNSTSIQELYDLLSPLKEAMDRHIELLPLVDSSGTEHATETCKNASKSSVHVEPDSKIIPLRTSPEPTQRRKDSYKTR</sequence>
<feature type="compositionally biased region" description="Basic and acidic residues" evidence="2">
    <location>
        <begin position="919"/>
        <end position="929"/>
    </location>
</feature>